<evidence type="ECO:0000256" key="7">
    <source>
        <dbReference type="PIRSR" id="PIRSR028774-1"/>
    </source>
</evidence>
<dbReference type="Gene3D" id="3.30.70.2810">
    <property type="match status" value="1"/>
</dbReference>
<dbReference type="InterPro" id="IPR029063">
    <property type="entry name" value="SAM-dependent_MTases_sf"/>
</dbReference>
<gene>
    <name evidence="6 12" type="primary">rlmM</name>
    <name evidence="12" type="ORF">ZRA01_34190</name>
</gene>
<protein>
    <recommendedName>
        <fullName evidence="6">Ribosomal RNA large subunit methyltransferase M</fullName>
        <ecNumber evidence="6">2.1.1.186</ecNumber>
    </recommendedName>
    <alternativeName>
        <fullName evidence="6">23S rRNA (cytidine2498-2'-O)-methyltransferase</fullName>
    </alternativeName>
    <alternativeName>
        <fullName evidence="6">23S rRNA 2'-O-ribose methyltransferase RlmM</fullName>
    </alternativeName>
</protein>
<keyword evidence="13" id="KW-1185">Reference proteome</keyword>
<comment type="catalytic activity">
    <reaction evidence="6">
        <text>cytidine(2498) in 23S rRNA + S-adenosyl-L-methionine = 2'-O-methylcytidine(2498) in 23S rRNA + S-adenosyl-L-homocysteine + H(+)</text>
        <dbReference type="Rhea" id="RHEA:42788"/>
        <dbReference type="Rhea" id="RHEA-COMP:10244"/>
        <dbReference type="Rhea" id="RHEA-COMP:10245"/>
        <dbReference type="ChEBI" id="CHEBI:15378"/>
        <dbReference type="ChEBI" id="CHEBI:57856"/>
        <dbReference type="ChEBI" id="CHEBI:59789"/>
        <dbReference type="ChEBI" id="CHEBI:74495"/>
        <dbReference type="ChEBI" id="CHEBI:82748"/>
        <dbReference type="EC" id="2.1.1.186"/>
    </reaction>
</comment>
<evidence type="ECO:0000256" key="2">
    <source>
        <dbReference type="ARBA" id="ARBA00022552"/>
    </source>
</evidence>
<evidence type="ECO:0000259" key="11">
    <source>
        <dbReference type="Pfam" id="PF21239"/>
    </source>
</evidence>
<dbReference type="Pfam" id="PF21239">
    <property type="entry name" value="RLMM_N"/>
    <property type="match status" value="1"/>
</dbReference>
<feature type="binding site" evidence="6 8">
    <location>
        <position position="197"/>
    </location>
    <ligand>
        <name>S-adenosyl-L-methionine</name>
        <dbReference type="ChEBI" id="CHEBI:59789"/>
    </ligand>
</feature>
<sequence>MQSTSNVNRAHDSLGLLVQCRPGFEADAGQELQASAARLAGRLQSQPQSGFVFLALDAPQPHDELRRRLDTSRLVFARQGFQVLAVIDDLPERDRLTPLVERIEGFQERFSAILLETPDTNEGKQQSGFLGRFGPLLEAALTRSGTLRVDSPHLPRLHLFFVGARQVWLGLSLASEGSAWPMGIPRLRMPKDAPSRSTLKLAEAILTLLSPDEQKSSLRPGLAAVDLGAAPGGWSWQLVSRGLRVTAIDNGPIAASVLATGLIEHLRTDGLTWRPKKAVEWMVCDMVEQPSRIAPVMADWLATGRCRRSIFNLKLPMKKRHEEVERCRNLIDQRMRAAGLKYVLRIKHLYHDREEVTCYLTRR</sequence>
<comment type="subcellular location">
    <subcellularLocation>
        <location evidence="6">Cytoplasm</location>
    </subcellularLocation>
</comment>
<feature type="domain" description="RlmM ferredoxin-like" evidence="10">
    <location>
        <begin position="16"/>
        <end position="81"/>
    </location>
</feature>
<dbReference type="GO" id="GO:0006364">
    <property type="term" value="P:rRNA processing"/>
    <property type="evidence" value="ECO:0007669"/>
    <property type="project" value="UniProtKB-UniRule"/>
</dbReference>
<feature type="domain" description="Ribosomal RNA methyltransferase FtsJ" evidence="9">
    <location>
        <begin position="195"/>
        <end position="288"/>
    </location>
</feature>
<dbReference type="InterPro" id="IPR002877">
    <property type="entry name" value="RNA_MeTrfase_FtsJ_dom"/>
</dbReference>
<evidence type="ECO:0000313" key="13">
    <source>
        <dbReference type="Proteomes" id="UP000318422"/>
    </source>
</evidence>
<dbReference type="NCBIfam" id="NF008734">
    <property type="entry name" value="PRK11760.1"/>
    <property type="match status" value="1"/>
</dbReference>
<keyword evidence="2 6" id="KW-0698">rRNA processing</keyword>
<proteinExistence type="inferred from homology"/>
<dbReference type="InterPro" id="IPR011224">
    <property type="entry name" value="rRNA_MeTrfase_M"/>
</dbReference>
<dbReference type="InterPro" id="IPR040739">
    <property type="entry name" value="RlmM_FDX"/>
</dbReference>
<dbReference type="Pfam" id="PF18125">
    <property type="entry name" value="RlmM_FDX"/>
    <property type="match status" value="1"/>
</dbReference>
<dbReference type="EC" id="2.1.1.186" evidence="6"/>
<dbReference type="Pfam" id="PF01728">
    <property type="entry name" value="FtsJ"/>
    <property type="match status" value="1"/>
</dbReference>
<comment type="similarity">
    <text evidence="6">Belongs to the class I-like SAM-binding methyltransferase superfamily. RNA methyltransferase RlmE family. RlmM subfamily.</text>
</comment>
<reference evidence="12 13" key="1">
    <citation type="submission" date="2019-06" db="EMBL/GenBank/DDBJ databases">
        <title>Whole genome shotgun sequence of Zoogloea ramigera NBRC 15342.</title>
        <authorList>
            <person name="Hosoyama A."/>
            <person name="Uohara A."/>
            <person name="Ohji S."/>
            <person name="Ichikawa N."/>
        </authorList>
    </citation>
    <scope>NUCLEOTIDE SEQUENCE [LARGE SCALE GENOMIC DNA]</scope>
    <source>
        <strain evidence="12 13">NBRC 15342</strain>
    </source>
</reference>
<feature type="binding site" evidence="6 8">
    <location>
        <position position="269"/>
    </location>
    <ligand>
        <name>S-adenosyl-L-methionine</name>
        <dbReference type="ChEBI" id="CHEBI:59789"/>
    </ligand>
</feature>
<feature type="active site" description="Proton acceptor" evidence="6 7">
    <location>
        <position position="314"/>
    </location>
</feature>
<evidence type="ECO:0000256" key="4">
    <source>
        <dbReference type="ARBA" id="ARBA00022679"/>
    </source>
</evidence>
<evidence type="ECO:0000256" key="5">
    <source>
        <dbReference type="ARBA" id="ARBA00022691"/>
    </source>
</evidence>
<keyword evidence="3 6" id="KW-0489">Methyltransferase</keyword>
<evidence type="ECO:0000313" key="12">
    <source>
        <dbReference type="EMBL" id="GEC97346.1"/>
    </source>
</evidence>
<feature type="binding site" evidence="6 8">
    <location>
        <position position="285"/>
    </location>
    <ligand>
        <name>S-adenosyl-L-methionine</name>
        <dbReference type="ChEBI" id="CHEBI:59789"/>
    </ligand>
</feature>
<dbReference type="PANTHER" id="PTHR37524">
    <property type="entry name" value="RIBOSOMAL RNA LARGE SUBUNIT METHYLTRANSFERASE M"/>
    <property type="match status" value="1"/>
</dbReference>
<keyword evidence="5 6" id="KW-0949">S-adenosyl-L-methionine</keyword>
<dbReference type="GO" id="GO:0032259">
    <property type="term" value="P:methylation"/>
    <property type="evidence" value="ECO:0007669"/>
    <property type="project" value="UniProtKB-KW"/>
</dbReference>
<evidence type="ECO:0000259" key="10">
    <source>
        <dbReference type="Pfam" id="PF18125"/>
    </source>
</evidence>
<feature type="binding site" evidence="6 8">
    <location>
        <begin position="230"/>
        <end position="233"/>
    </location>
    <ligand>
        <name>S-adenosyl-L-methionine</name>
        <dbReference type="ChEBI" id="CHEBI:59789"/>
    </ligand>
</feature>
<dbReference type="Gene3D" id="3.40.50.150">
    <property type="entry name" value="Vaccinia Virus protein VP39"/>
    <property type="match status" value="1"/>
</dbReference>
<dbReference type="Gene3D" id="3.30.2300.20">
    <property type="match status" value="1"/>
</dbReference>
<dbReference type="InterPro" id="IPR048646">
    <property type="entry name" value="RlmM_THUMP-like"/>
</dbReference>
<keyword evidence="4 6" id="KW-0808">Transferase</keyword>
<dbReference type="GO" id="GO:0008757">
    <property type="term" value="F:S-adenosylmethionine-dependent methyltransferase activity"/>
    <property type="evidence" value="ECO:0007669"/>
    <property type="project" value="UniProtKB-UniRule"/>
</dbReference>
<dbReference type="OrthoDB" id="154490at2"/>
<dbReference type="RefSeq" id="WP_141354563.1">
    <property type="nucleotide sequence ID" value="NZ_BJNV01000078.1"/>
</dbReference>
<comment type="subunit">
    <text evidence="6">Monomer.</text>
</comment>
<evidence type="ECO:0000256" key="6">
    <source>
        <dbReference type="HAMAP-Rule" id="MF_01551"/>
    </source>
</evidence>
<evidence type="ECO:0000256" key="3">
    <source>
        <dbReference type="ARBA" id="ARBA00022603"/>
    </source>
</evidence>
<dbReference type="PIRSF" id="PIRSF028774">
    <property type="entry name" value="UCP028774"/>
    <property type="match status" value="1"/>
</dbReference>
<dbReference type="Proteomes" id="UP000318422">
    <property type="component" value="Unassembled WGS sequence"/>
</dbReference>
<dbReference type="GO" id="GO:0005737">
    <property type="term" value="C:cytoplasm"/>
    <property type="evidence" value="ECO:0007669"/>
    <property type="project" value="UniProtKB-SubCell"/>
</dbReference>
<dbReference type="SUPFAM" id="SSF53335">
    <property type="entry name" value="S-adenosyl-L-methionine-dependent methyltransferases"/>
    <property type="match status" value="1"/>
</dbReference>
<evidence type="ECO:0000259" key="9">
    <source>
        <dbReference type="Pfam" id="PF01728"/>
    </source>
</evidence>
<dbReference type="AlphaFoldDB" id="A0A4Y4CYG3"/>
<feature type="binding site" evidence="6 8">
    <location>
        <position position="249"/>
    </location>
    <ligand>
        <name>S-adenosyl-L-methionine</name>
        <dbReference type="ChEBI" id="CHEBI:59789"/>
    </ligand>
</feature>
<evidence type="ECO:0000256" key="8">
    <source>
        <dbReference type="PIRSR" id="PIRSR028774-2"/>
    </source>
</evidence>
<organism evidence="12 13">
    <name type="scientific">Zoogloea ramigera</name>
    <dbReference type="NCBI Taxonomy" id="350"/>
    <lineage>
        <taxon>Bacteria</taxon>
        <taxon>Pseudomonadati</taxon>
        <taxon>Pseudomonadota</taxon>
        <taxon>Betaproteobacteria</taxon>
        <taxon>Rhodocyclales</taxon>
        <taxon>Zoogloeaceae</taxon>
        <taxon>Zoogloea</taxon>
    </lineage>
</organism>
<comment type="function">
    <text evidence="6">Catalyzes the 2'-O-methylation at nucleotide C2498 in 23S rRNA.</text>
</comment>
<dbReference type="PANTHER" id="PTHR37524:SF2">
    <property type="entry name" value="RIBOSOMAL RNA METHYLTRANSFERASE FTSJ DOMAIN-CONTAINING PROTEIN"/>
    <property type="match status" value="1"/>
</dbReference>
<comment type="caution">
    <text evidence="12">The sequence shown here is derived from an EMBL/GenBank/DDBJ whole genome shotgun (WGS) entry which is preliminary data.</text>
</comment>
<dbReference type="HAMAP" id="MF_01551">
    <property type="entry name" value="23SrRNA_methyltr_M"/>
    <property type="match status" value="1"/>
</dbReference>
<dbReference type="EMBL" id="BJNV01000078">
    <property type="protein sequence ID" value="GEC97346.1"/>
    <property type="molecule type" value="Genomic_DNA"/>
</dbReference>
<name>A0A4Y4CYG3_ZOORA</name>
<accession>A0A4Y4CYG3</accession>
<feature type="domain" description="Ribosomal RNA large subunit methyltransferase M THUMP-like" evidence="11">
    <location>
        <begin position="94"/>
        <end position="172"/>
    </location>
</feature>
<evidence type="ECO:0000256" key="1">
    <source>
        <dbReference type="ARBA" id="ARBA00022490"/>
    </source>
</evidence>
<keyword evidence="1 6" id="KW-0963">Cytoplasm</keyword>